<evidence type="ECO:0000313" key="12">
    <source>
        <dbReference type="EMBL" id="KAG0455764.1"/>
    </source>
</evidence>
<dbReference type="InterPro" id="IPR047151">
    <property type="entry name" value="RNZ2-like"/>
</dbReference>
<dbReference type="PANTHER" id="PTHR12553">
    <property type="entry name" value="ZINC PHOSPHODIESTERASE ELAC PROTEIN 2"/>
    <property type="match status" value="1"/>
</dbReference>
<dbReference type="EMBL" id="JADCNL010000013">
    <property type="protein sequence ID" value="KAG0454525.1"/>
    <property type="molecule type" value="Genomic_DNA"/>
</dbReference>
<evidence type="ECO:0000256" key="6">
    <source>
        <dbReference type="ARBA" id="ARBA00022722"/>
    </source>
</evidence>
<keyword evidence="9" id="KW-0378">Hydrolase</keyword>
<dbReference type="AlphaFoldDB" id="A0A835UAZ1"/>
<gene>
    <name evidence="12" type="ORF">HPP92_023552</name>
    <name evidence="11" type="ORF">HPP92_023817</name>
</gene>
<accession>A0A835UAZ1</accession>
<evidence type="ECO:0000256" key="10">
    <source>
        <dbReference type="ARBA" id="ARBA00022833"/>
    </source>
</evidence>
<name>A0A835UAZ1_VANPL</name>
<proteinExistence type="inferred from homology"/>
<evidence type="ECO:0000313" key="11">
    <source>
        <dbReference type="EMBL" id="KAG0454525.1"/>
    </source>
</evidence>
<comment type="similarity">
    <text evidence="3">Belongs to the RNase Z family.</text>
</comment>
<evidence type="ECO:0000256" key="3">
    <source>
        <dbReference type="ARBA" id="ARBA00007823"/>
    </source>
</evidence>
<keyword evidence="6" id="KW-0540">Nuclease</keyword>
<dbReference type="PANTHER" id="PTHR12553:SF49">
    <property type="entry name" value="ZINC PHOSPHODIESTERASE ELAC PROTEIN 2"/>
    <property type="match status" value="1"/>
</dbReference>
<dbReference type="Gene3D" id="3.60.15.10">
    <property type="entry name" value="Ribonuclease Z/Hydroxyacylglutathione hydrolase-like"/>
    <property type="match status" value="1"/>
</dbReference>
<comment type="catalytic activity">
    <reaction evidence="1">
        <text>Endonucleolytic cleavage of RNA, removing extra 3' nucleotides from tRNA precursor, generating 3' termini of tRNAs. A 3'-hydroxy group is left at the tRNA terminus and a 5'-phosphoryl group is left at the trailer molecule.</text>
        <dbReference type="EC" id="3.1.26.11"/>
    </reaction>
</comment>
<dbReference type="EMBL" id="JADCNM010000013">
    <property type="protein sequence ID" value="KAG0455764.1"/>
    <property type="molecule type" value="Genomic_DNA"/>
</dbReference>
<dbReference type="GO" id="GO:0005739">
    <property type="term" value="C:mitochondrion"/>
    <property type="evidence" value="ECO:0007669"/>
    <property type="project" value="TreeGrafter"/>
</dbReference>
<reference evidence="13 14" key="1">
    <citation type="journal article" date="2020" name="Nat. Food">
        <title>A phased Vanilla planifolia genome enables genetic improvement of flavour and production.</title>
        <authorList>
            <person name="Hasing T."/>
            <person name="Tang H."/>
            <person name="Brym M."/>
            <person name="Khazi F."/>
            <person name="Huang T."/>
            <person name="Chambers A.H."/>
        </authorList>
    </citation>
    <scope>NUCLEOTIDE SEQUENCE [LARGE SCALE GENOMIC DNA]</scope>
    <source>
        <tissue evidence="11">Leaf</tissue>
    </source>
</reference>
<evidence type="ECO:0000256" key="8">
    <source>
        <dbReference type="ARBA" id="ARBA00022759"/>
    </source>
</evidence>
<dbReference type="GO" id="GO:0042781">
    <property type="term" value="F:3'-tRNA processing endoribonuclease activity"/>
    <property type="evidence" value="ECO:0007669"/>
    <property type="project" value="UniProtKB-EC"/>
</dbReference>
<keyword evidence="10" id="KW-0862">Zinc</keyword>
<sequence length="149" mass="17512">MRRNVSSILINLFSKGLLLDCGEGTLAQLREGLFGFPWFQTHFNIQNDAKMCLWMSQVWREELDKAVKFEMHLDFSHHHHHTVWLEYWLSDASFKDVPHEPLLVVGPWPLKILDAYSRLEDLDMLFLDCRHTVEPFLDTNGASQVLKLF</sequence>
<organism evidence="11 13">
    <name type="scientific">Vanilla planifolia</name>
    <name type="common">Vanilla</name>
    <dbReference type="NCBI Taxonomy" id="51239"/>
    <lineage>
        <taxon>Eukaryota</taxon>
        <taxon>Viridiplantae</taxon>
        <taxon>Streptophyta</taxon>
        <taxon>Embryophyta</taxon>
        <taxon>Tracheophyta</taxon>
        <taxon>Spermatophyta</taxon>
        <taxon>Magnoliopsida</taxon>
        <taxon>Liliopsida</taxon>
        <taxon>Asparagales</taxon>
        <taxon>Orchidaceae</taxon>
        <taxon>Vanilloideae</taxon>
        <taxon>Vanilleae</taxon>
        <taxon>Vanilla</taxon>
    </lineage>
</organism>
<evidence type="ECO:0000313" key="14">
    <source>
        <dbReference type="Proteomes" id="UP000639772"/>
    </source>
</evidence>
<comment type="caution">
    <text evidence="11">The sequence shown here is derived from an EMBL/GenBank/DDBJ whole genome shotgun (WGS) entry which is preliminary data.</text>
</comment>
<dbReference type="Proteomes" id="UP000636800">
    <property type="component" value="Chromosome 13"/>
</dbReference>
<keyword evidence="7" id="KW-0479">Metal-binding</keyword>
<evidence type="ECO:0000256" key="2">
    <source>
        <dbReference type="ARBA" id="ARBA00001947"/>
    </source>
</evidence>
<comment type="cofactor">
    <cofactor evidence="2">
        <name>Zn(2+)</name>
        <dbReference type="ChEBI" id="CHEBI:29105"/>
    </cofactor>
</comment>
<dbReference type="OrthoDB" id="527344at2759"/>
<dbReference type="Proteomes" id="UP000639772">
    <property type="component" value="Chromosome 13"/>
</dbReference>
<protein>
    <recommendedName>
        <fullName evidence="4">ribonuclease Z</fullName>
        <ecNumber evidence="4">3.1.26.11</ecNumber>
    </recommendedName>
</protein>
<evidence type="ECO:0000256" key="7">
    <source>
        <dbReference type="ARBA" id="ARBA00022723"/>
    </source>
</evidence>
<evidence type="ECO:0000256" key="1">
    <source>
        <dbReference type="ARBA" id="ARBA00000402"/>
    </source>
</evidence>
<evidence type="ECO:0000256" key="4">
    <source>
        <dbReference type="ARBA" id="ARBA00012477"/>
    </source>
</evidence>
<dbReference type="GO" id="GO:1990180">
    <property type="term" value="P:mitochondrial tRNA 3'-end processing"/>
    <property type="evidence" value="ECO:0007669"/>
    <property type="project" value="TreeGrafter"/>
</dbReference>
<dbReference type="EC" id="3.1.26.11" evidence="4"/>
<evidence type="ECO:0000256" key="9">
    <source>
        <dbReference type="ARBA" id="ARBA00022801"/>
    </source>
</evidence>
<evidence type="ECO:0000313" key="13">
    <source>
        <dbReference type="Proteomes" id="UP000636800"/>
    </source>
</evidence>
<keyword evidence="5" id="KW-0819">tRNA processing</keyword>
<evidence type="ECO:0000256" key="5">
    <source>
        <dbReference type="ARBA" id="ARBA00022694"/>
    </source>
</evidence>
<keyword evidence="8" id="KW-0255">Endonuclease</keyword>
<dbReference type="GO" id="GO:0046872">
    <property type="term" value="F:metal ion binding"/>
    <property type="evidence" value="ECO:0007669"/>
    <property type="project" value="UniProtKB-KW"/>
</dbReference>
<dbReference type="InterPro" id="IPR036866">
    <property type="entry name" value="RibonucZ/Hydroxyglut_hydro"/>
</dbReference>
<keyword evidence="13" id="KW-1185">Reference proteome</keyword>